<evidence type="ECO:0000256" key="1">
    <source>
        <dbReference type="SAM" id="Coils"/>
    </source>
</evidence>
<sequence length="524" mass="60411">MEKSVETTINKGTEDAPIMIDENIGTEMCGDKGCEEKELKTSQEGSALDVEEIQEVRAFILEQKKKKQAAETRRKRSIEKSSSTLSSGSSSIKAPTAKKSQSKPNKIIKNVHRDTYDEVIESVIKRAKSQIPKHSKEEGTKDILYAMMDYDEEEDESDDPDPNAVISLGEDEEEYNRKRIERKQRAEQLVPEGLLKRAQVLKVPRQGIFIHQCNDCRENQKKRQNFLYNAGSAINFMLTFELCAEDLDKNINLGVYYDASWGFKEMNESPKEQSSSFEKSAGVLYFQRGANIASGNDFKLLSLLKYCWILHQCDKCINLQKSLACDMFLHKCGEKYELSFMMDQHVADIALEELKEKRKRLSRQLEQLFDAEYDEKHLKSDLYAAFIQHHRNRYPQVSLSRIHEHFLKERHAMGRQAIVDIVKNELYYALGHTNSKYWGQIDLQSAIDVCSYRNYIPSKKKRENSPVIIMNDITKRLESQLNIETKDLGVEGTSGTTQDNVSIFMPDTVNYLSTTDRIPEEDEW</sequence>
<feature type="coiled-coil region" evidence="1">
    <location>
        <begin position="344"/>
        <end position="371"/>
    </location>
</feature>
<feature type="region of interest" description="Disordered" evidence="2">
    <location>
        <begin position="1"/>
        <end position="20"/>
    </location>
</feature>
<feature type="compositionally biased region" description="Acidic residues" evidence="2">
    <location>
        <begin position="152"/>
        <end position="161"/>
    </location>
</feature>
<dbReference type="EMBL" id="CAJEWN010001120">
    <property type="protein sequence ID" value="CAD2194518.1"/>
    <property type="molecule type" value="Genomic_DNA"/>
</dbReference>
<keyword evidence="1" id="KW-0175">Coiled coil</keyword>
<reference evidence="3 4" key="1">
    <citation type="submission" date="2020-08" db="EMBL/GenBank/DDBJ databases">
        <authorList>
            <person name="Koutsovoulos G."/>
            <person name="Danchin GJ E."/>
        </authorList>
    </citation>
    <scope>NUCLEOTIDE SEQUENCE [LARGE SCALE GENOMIC DNA]</scope>
</reference>
<evidence type="ECO:0000313" key="3">
    <source>
        <dbReference type="EMBL" id="CAD2194518.1"/>
    </source>
</evidence>
<protein>
    <submittedName>
        <fullName evidence="3">Uncharacterized protein</fullName>
    </submittedName>
</protein>
<gene>
    <name evidence="3" type="ORF">MENT_LOCUS47541</name>
</gene>
<proteinExistence type="predicted"/>
<evidence type="ECO:0000256" key="2">
    <source>
        <dbReference type="SAM" id="MobiDB-lite"/>
    </source>
</evidence>
<organism evidence="3 4">
    <name type="scientific">Meloidogyne enterolobii</name>
    <name type="common">Root-knot nematode worm</name>
    <name type="synonym">Meloidogyne mayaguensis</name>
    <dbReference type="NCBI Taxonomy" id="390850"/>
    <lineage>
        <taxon>Eukaryota</taxon>
        <taxon>Metazoa</taxon>
        <taxon>Ecdysozoa</taxon>
        <taxon>Nematoda</taxon>
        <taxon>Chromadorea</taxon>
        <taxon>Rhabditida</taxon>
        <taxon>Tylenchina</taxon>
        <taxon>Tylenchomorpha</taxon>
        <taxon>Tylenchoidea</taxon>
        <taxon>Meloidogynidae</taxon>
        <taxon>Meloidogyninae</taxon>
        <taxon>Meloidogyne</taxon>
    </lineage>
</organism>
<feature type="compositionally biased region" description="Polar residues" evidence="2">
    <location>
        <begin position="1"/>
        <end position="11"/>
    </location>
</feature>
<name>A0A6V7X5D6_MELEN</name>
<dbReference type="Proteomes" id="UP000580250">
    <property type="component" value="Unassembled WGS sequence"/>
</dbReference>
<feature type="compositionally biased region" description="Low complexity" evidence="2">
    <location>
        <begin position="80"/>
        <end position="91"/>
    </location>
</feature>
<comment type="caution">
    <text evidence="3">The sequence shown here is derived from an EMBL/GenBank/DDBJ whole genome shotgun (WGS) entry which is preliminary data.</text>
</comment>
<accession>A0A6V7X5D6</accession>
<dbReference type="AlphaFoldDB" id="A0A6V7X5D6"/>
<feature type="region of interest" description="Disordered" evidence="2">
    <location>
        <begin position="62"/>
        <end position="110"/>
    </location>
</feature>
<feature type="region of interest" description="Disordered" evidence="2">
    <location>
        <begin position="152"/>
        <end position="173"/>
    </location>
</feature>
<evidence type="ECO:0000313" key="4">
    <source>
        <dbReference type="Proteomes" id="UP000580250"/>
    </source>
</evidence>